<gene>
    <name evidence="4" type="ORF">H8710_09745</name>
</gene>
<feature type="domain" description="Nudix hydrolase" evidence="3">
    <location>
        <begin position="44"/>
        <end position="171"/>
    </location>
</feature>
<dbReference type="SUPFAM" id="SSF55811">
    <property type="entry name" value="Nudix"/>
    <property type="match status" value="1"/>
</dbReference>
<evidence type="ECO:0000313" key="5">
    <source>
        <dbReference type="Proteomes" id="UP000610760"/>
    </source>
</evidence>
<dbReference type="GO" id="GO:0016787">
    <property type="term" value="F:hydrolase activity"/>
    <property type="evidence" value="ECO:0007669"/>
    <property type="project" value="UniProtKB-KW"/>
</dbReference>
<dbReference type="AlphaFoldDB" id="A0A926E2A6"/>
<protein>
    <submittedName>
        <fullName evidence="4">NUDIX hydrolase</fullName>
    </submittedName>
</protein>
<dbReference type="GO" id="GO:0006753">
    <property type="term" value="P:nucleoside phosphate metabolic process"/>
    <property type="evidence" value="ECO:0007669"/>
    <property type="project" value="TreeGrafter"/>
</dbReference>
<dbReference type="PROSITE" id="PS51462">
    <property type="entry name" value="NUDIX"/>
    <property type="match status" value="1"/>
</dbReference>
<dbReference type="Proteomes" id="UP000610760">
    <property type="component" value="Unassembled WGS sequence"/>
</dbReference>
<dbReference type="InterPro" id="IPR015797">
    <property type="entry name" value="NUDIX_hydrolase-like_dom_sf"/>
</dbReference>
<evidence type="ECO:0000256" key="2">
    <source>
        <dbReference type="ARBA" id="ARBA00022801"/>
    </source>
</evidence>
<reference evidence="4" key="1">
    <citation type="submission" date="2020-08" db="EMBL/GenBank/DDBJ databases">
        <title>Genome public.</title>
        <authorList>
            <person name="Liu C."/>
            <person name="Sun Q."/>
        </authorList>
    </citation>
    <scope>NUCLEOTIDE SEQUENCE</scope>
    <source>
        <strain evidence="4">NSJ-33</strain>
    </source>
</reference>
<dbReference type="PROSITE" id="PS00893">
    <property type="entry name" value="NUDIX_BOX"/>
    <property type="match status" value="1"/>
</dbReference>
<evidence type="ECO:0000256" key="1">
    <source>
        <dbReference type="ARBA" id="ARBA00001946"/>
    </source>
</evidence>
<dbReference type="PANTHER" id="PTHR11839:SF18">
    <property type="entry name" value="NUDIX HYDROLASE DOMAIN-CONTAINING PROTEIN"/>
    <property type="match status" value="1"/>
</dbReference>
<evidence type="ECO:0000313" key="4">
    <source>
        <dbReference type="EMBL" id="MBC8560344.1"/>
    </source>
</evidence>
<name>A0A926E2A6_9FIRM</name>
<accession>A0A926E2A6</accession>
<evidence type="ECO:0000259" key="3">
    <source>
        <dbReference type="PROSITE" id="PS51462"/>
    </source>
</evidence>
<dbReference type="RefSeq" id="WP_249295350.1">
    <property type="nucleotide sequence ID" value="NZ_JACRSV010000003.1"/>
</dbReference>
<dbReference type="Pfam" id="PF00293">
    <property type="entry name" value="NUDIX"/>
    <property type="match status" value="1"/>
</dbReference>
<dbReference type="GO" id="GO:0005829">
    <property type="term" value="C:cytosol"/>
    <property type="evidence" value="ECO:0007669"/>
    <property type="project" value="TreeGrafter"/>
</dbReference>
<dbReference type="PANTHER" id="PTHR11839">
    <property type="entry name" value="UDP/ADP-SUGAR PYROPHOSPHATASE"/>
    <property type="match status" value="1"/>
</dbReference>
<organism evidence="4 5">
    <name type="scientific">Fumia xinanensis</name>
    <dbReference type="NCBI Taxonomy" id="2763659"/>
    <lineage>
        <taxon>Bacteria</taxon>
        <taxon>Bacillati</taxon>
        <taxon>Bacillota</taxon>
        <taxon>Clostridia</taxon>
        <taxon>Eubacteriales</taxon>
        <taxon>Oscillospiraceae</taxon>
        <taxon>Fumia</taxon>
    </lineage>
</organism>
<dbReference type="Gene3D" id="3.90.79.10">
    <property type="entry name" value="Nucleoside Triphosphate Pyrophosphohydrolase"/>
    <property type="match status" value="1"/>
</dbReference>
<proteinExistence type="predicted"/>
<comment type="cofactor">
    <cofactor evidence="1">
        <name>Mg(2+)</name>
        <dbReference type="ChEBI" id="CHEBI:18420"/>
    </cofactor>
</comment>
<keyword evidence="2 4" id="KW-0378">Hydrolase</keyword>
<dbReference type="FunFam" id="3.90.79.10:FF:000024">
    <property type="entry name" value="ADP-ribose pyrophosphatase"/>
    <property type="match status" value="1"/>
</dbReference>
<dbReference type="EMBL" id="JACRSV010000003">
    <property type="protein sequence ID" value="MBC8560344.1"/>
    <property type="molecule type" value="Genomic_DNA"/>
</dbReference>
<sequence>MENKSFTETKVSSEVIFEGHIVKLERDVVTLPNGKETTREVIRHKGAACVVPLMDDYKVVVVRQFRYPFGKVLTEIPAGKMDEGEEPHECALRELKEETGIIPEKLVYIGDLYPSPAYDDEVIHMYIAMDLKFVEPKLDADEFLEVVQMPYQDLKRDVIIGEICDAKTQAAFLKTDYMLFHQKKK</sequence>
<dbReference type="InterPro" id="IPR000086">
    <property type="entry name" value="NUDIX_hydrolase_dom"/>
</dbReference>
<comment type="caution">
    <text evidence="4">The sequence shown here is derived from an EMBL/GenBank/DDBJ whole genome shotgun (WGS) entry which is preliminary data.</text>
</comment>
<dbReference type="GO" id="GO:0019693">
    <property type="term" value="P:ribose phosphate metabolic process"/>
    <property type="evidence" value="ECO:0007669"/>
    <property type="project" value="TreeGrafter"/>
</dbReference>
<dbReference type="InterPro" id="IPR020084">
    <property type="entry name" value="NUDIX_hydrolase_CS"/>
</dbReference>
<keyword evidence="5" id="KW-1185">Reference proteome</keyword>